<dbReference type="EMBL" id="CP090569">
    <property type="protein sequence ID" value="USF89179.1"/>
    <property type="molecule type" value="Genomic_DNA"/>
</dbReference>
<dbReference type="PANTHER" id="PTHR20854:SF4">
    <property type="entry name" value="INOSITOL-1-MONOPHOSPHATASE-RELATED"/>
    <property type="match status" value="1"/>
</dbReference>
<dbReference type="GO" id="GO:0007165">
    <property type="term" value="P:signal transduction"/>
    <property type="evidence" value="ECO:0007669"/>
    <property type="project" value="TreeGrafter"/>
</dbReference>
<feature type="binding site" evidence="5">
    <location>
        <position position="100"/>
    </location>
    <ligand>
        <name>Mg(2+)</name>
        <dbReference type="ChEBI" id="CHEBI:18420"/>
        <label>1</label>
        <note>catalytic</note>
    </ligand>
</feature>
<dbReference type="RefSeq" id="WP_005959053.1">
    <property type="nucleotide sequence ID" value="NZ_CP090569.1"/>
</dbReference>
<dbReference type="Gene3D" id="3.40.190.80">
    <property type="match status" value="1"/>
</dbReference>
<dbReference type="GO" id="GO:0006020">
    <property type="term" value="P:inositol metabolic process"/>
    <property type="evidence" value="ECO:0007669"/>
    <property type="project" value="TreeGrafter"/>
</dbReference>
<protein>
    <submittedName>
        <fullName evidence="6">Inositol monophosphatase</fullName>
    </submittedName>
</protein>
<feature type="binding site" evidence="5">
    <location>
        <position position="79"/>
    </location>
    <ligand>
        <name>Mg(2+)</name>
        <dbReference type="ChEBI" id="CHEBI:18420"/>
        <label>1</label>
        <note>catalytic</note>
    </ligand>
</feature>
<keyword evidence="3" id="KW-0378">Hydrolase</keyword>
<dbReference type="AlphaFoldDB" id="A0A9J7A1Z2"/>
<proteinExistence type="inferred from homology"/>
<dbReference type="InterPro" id="IPR000760">
    <property type="entry name" value="Inositol_monophosphatase-like"/>
</dbReference>
<dbReference type="KEGG" id="eps:L0Y14_08100"/>
<sequence>MLFSNDQLYELSQLAFSAAHAAGHIIKTHRQTEIQVHHKETGTSTAGQVVTEVDHKAQAAILEILEPSCAEYDLALLTEESPDDGQRQKKPAFWCIDPLDGTLAFINNTPGFSVSIALVARNGDPLIGVAYDPVEQALFHAIRGQGAYKNGHPIQIPDLDPKQPLILSIDFSFQSHPWLEHTRTGLHDIARQLGLNGSDIQFRTGGVMNACGILEDPNICYFKYPRSDNSGGSLWDYAATACLFHEAGAVASDIYGRPMDLNRPDSTFMNHRGLLYAGNHALADHIIALHHSVLLHRKAGRLSENAQTNFQ</sequence>
<evidence type="ECO:0000256" key="5">
    <source>
        <dbReference type="PIRSR" id="PIRSR600760-2"/>
    </source>
</evidence>
<name>A0A9J7A1Z2_9GAMM</name>
<dbReference type="PANTHER" id="PTHR20854">
    <property type="entry name" value="INOSITOL MONOPHOSPHATASE"/>
    <property type="match status" value="1"/>
</dbReference>
<evidence type="ECO:0000256" key="4">
    <source>
        <dbReference type="ARBA" id="ARBA00022842"/>
    </source>
</evidence>
<evidence type="ECO:0000313" key="6">
    <source>
        <dbReference type="EMBL" id="USF89179.1"/>
    </source>
</evidence>
<keyword evidence="4 5" id="KW-0460">Magnesium</keyword>
<dbReference type="Gene3D" id="3.30.540.10">
    <property type="entry name" value="Fructose-1,6-Bisphosphatase, subunit A, domain 1"/>
    <property type="match status" value="1"/>
</dbReference>
<evidence type="ECO:0000313" key="7">
    <source>
        <dbReference type="Proteomes" id="UP001056649"/>
    </source>
</evidence>
<keyword evidence="2 5" id="KW-0479">Metal-binding</keyword>
<dbReference type="GO" id="GO:0008934">
    <property type="term" value="F:inositol monophosphate 1-phosphatase activity"/>
    <property type="evidence" value="ECO:0007669"/>
    <property type="project" value="TreeGrafter"/>
</dbReference>
<dbReference type="Pfam" id="PF00459">
    <property type="entry name" value="Inositol_P"/>
    <property type="match status" value="1"/>
</dbReference>
<dbReference type="SUPFAM" id="SSF56655">
    <property type="entry name" value="Carbohydrate phosphatase"/>
    <property type="match status" value="1"/>
</dbReference>
<keyword evidence="7" id="KW-1185">Reference proteome</keyword>
<comment type="cofactor">
    <cofactor evidence="5">
        <name>Mg(2+)</name>
        <dbReference type="ChEBI" id="CHEBI:18420"/>
    </cofactor>
</comment>
<feature type="binding site" evidence="5">
    <location>
        <position position="99"/>
    </location>
    <ligand>
        <name>Mg(2+)</name>
        <dbReference type="ChEBI" id="CHEBI:18420"/>
        <label>1</label>
        <note>catalytic</note>
    </ligand>
</feature>
<evidence type="ECO:0000256" key="1">
    <source>
        <dbReference type="ARBA" id="ARBA00009759"/>
    </source>
</evidence>
<evidence type="ECO:0000256" key="2">
    <source>
        <dbReference type="ARBA" id="ARBA00022723"/>
    </source>
</evidence>
<dbReference type="GO" id="GO:0046872">
    <property type="term" value="F:metal ion binding"/>
    <property type="evidence" value="ECO:0007669"/>
    <property type="project" value="UniProtKB-KW"/>
</dbReference>
<dbReference type="PRINTS" id="PR00377">
    <property type="entry name" value="IMPHPHTASES"/>
</dbReference>
<feature type="binding site" evidence="5">
    <location>
        <position position="97"/>
    </location>
    <ligand>
        <name>Mg(2+)</name>
        <dbReference type="ChEBI" id="CHEBI:18420"/>
        <label>1</label>
        <note>catalytic</note>
    </ligand>
</feature>
<dbReference type="InterPro" id="IPR020583">
    <property type="entry name" value="Inositol_monoP_metal-BS"/>
</dbReference>
<reference evidence="6" key="1">
    <citation type="journal article" date="2022" name="Mol. Ecol. Resour.">
        <title>The complete and closed genome of the facultative generalist Candidatus Endoriftia persephone from deep-sea hydrothermal vents.</title>
        <authorList>
            <person name="de Oliveira A.L."/>
            <person name="Srivastava A."/>
            <person name="Espada-Hinojosa S."/>
            <person name="Bright M."/>
        </authorList>
    </citation>
    <scope>NUCLEOTIDE SEQUENCE</scope>
    <source>
        <strain evidence="6">Tica-EPR-9o50.N</strain>
    </source>
</reference>
<gene>
    <name evidence="6" type="ORF">L0Y14_08100</name>
</gene>
<comment type="similarity">
    <text evidence="1">Belongs to the inositol monophosphatase superfamily.</text>
</comment>
<organism evidence="6 7">
    <name type="scientific">Candidatus Endoriftia persephonae</name>
    <dbReference type="NCBI Taxonomy" id="393765"/>
    <lineage>
        <taxon>Bacteria</taxon>
        <taxon>Pseudomonadati</taxon>
        <taxon>Pseudomonadota</taxon>
        <taxon>Gammaproteobacteria</taxon>
        <taxon>Chromatiales</taxon>
        <taxon>Sedimenticolaceae</taxon>
        <taxon>Candidatus Endoriftia</taxon>
    </lineage>
</organism>
<evidence type="ECO:0000256" key="3">
    <source>
        <dbReference type="ARBA" id="ARBA00022801"/>
    </source>
</evidence>
<dbReference type="PROSITE" id="PS00629">
    <property type="entry name" value="IMP_1"/>
    <property type="match status" value="1"/>
</dbReference>
<dbReference type="Proteomes" id="UP001056649">
    <property type="component" value="Chromosome"/>
</dbReference>
<accession>A0A9J7A1Z2</accession>
<feature type="binding site" evidence="5">
    <location>
        <position position="236"/>
    </location>
    <ligand>
        <name>Mg(2+)</name>
        <dbReference type="ChEBI" id="CHEBI:18420"/>
        <label>1</label>
        <note>catalytic</note>
    </ligand>
</feature>